<dbReference type="InterPro" id="IPR007053">
    <property type="entry name" value="LRAT_dom"/>
</dbReference>
<dbReference type="PROSITE" id="PS51934">
    <property type="entry name" value="LRAT"/>
    <property type="match status" value="1"/>
</dbReference>
<gene>
    <name evidence="6" type="ORF">AALO_G00051440</name>
</gene>
<dbReference type="GO" id="GO:0008970">
    <property type="term" value="F:phospholipase A1 activity"/>
    <property type="evidence" value="ECO:0007669"/>
    <property type="project" value="TreeGrafter"/>
</dbReference>
<protein>
    <recommendedName>
        <fullName evidence="5">LRAT domain-containing protein</fullName>
    </recommendedName>
</protein>
<keyword evidence="7" id="KW-1185">Reference proteome</keyword>
<dbReference type="Gene3D" id="3.90.1720.10">
    <property type="entry name" value="endopeptidase domain like (from Nostoc punctiforme)"/>
    <property type="match status" value="1"/>
</dbReference>
<evidence type="ECO:0000313" key="6">
    <source>
        <dbReference type="EMBL" id="KAG5282026.1"/>
    </source>
</evidence>
<dbReference type="AlphaFoldDB" id="A0AAV6H9E8"/>
<dbReference type="GO" id="GO:0004623">
    <property type="term" value="F:phospholipase A2 activity"/>
    <property type="evidence" value="ECO:0007669"/>
    <property type="project" value="TreeGrafter"/>
</dbReference>
<evidence type="ECO:0000259" key="5">
    <source>
        <dbReference type="PROSITE" id="PS51934"/>
    </source>
</evidence>
<feature type="domain" description="LRAT" evidence="5">
    <location>
        <begin position="20"/>
        <end position="147"/>
    </location>
</feature>
<evidence type="ECO:0000256" key="1">
    <source>
        <dbReference type="ARBA" id="ARBA00007824"/>
    </source>
</evidence>
<keyword evidence="3" id="KW-0378">Hydrolase</keyword>
<dbReference type="PANTHER" id="PTHR13943:SF37">
    <property type="entry name" value="PHOSPHOLIPASE A AND ACYLTRANSFERASE 1"/>
    <property type="match status" value="1"/>
</dbReference>
<proteinExistence type="inferred from homology"/>
<name>A0AAV6H9E8_9TELE</name>
<dbReference type="EMBL" id="JADWDJ010000004">
    <property type="protein sequence ID" value="KAG5282026.1"/>
    <property type="molecule type" value="Genomic_DNA"/>
</dbReference>
<evidence type="ECO:0000256" key="2">
    <source>
        <dbReference type="ARBA" id="ARBA00022679"/>
    </source>
</evidence>
<dbReference type="GO" id="GO:0016410">
    <property type="term" value="F:N-acyltransferase activity"/>
    <property type="evidence" value="ECO:0007669"/>
    <property type="project" value="TreeGrafter"/>
</dbReference>
<dbReference type="Proteomes" id="UP000823561">
    <property type="component" value="Chromosome 4"/>
</dbReference>
<accession>A0AAV6H9E8</accession>
<dbReference type="GO" id="GO:0070292">
    <property type="term" value="P:N-acylphosphatidylethanolamine metabolic process"/>
    <property type="evidence" value="ECO:0007669"/>
    <property type="project" value="TreeGrafter"/>
</dbReference>
<sequence length="169" mass="19535">MEYYQQIQYIEDNARFGDLIEFSYPVGFSHWGVYDGEGYVVHFAVVDEGKLTRKFRKLVLQKLVPLSGDILLGETKIRRQHIADINVPRGAHVTISNNLHARRPSPECDIRQRRTALLGHDLHYKLLSVNCEHFATFVRYGVSICNQIPGRTKNKECQEATKTFQRLMS</sequence>
<evidence type="ECO:0000256" key="4">
    <source>
        <dbReference type="ARBA" id="ARBA00023098"/>
    </source>
</evidence>
<dbReference type="GO" id="GO:0005737">
    <property type="term" value="C:cytoplasm"/>
    <property type="evidence" value="ECO:0007669"/>
    <property type="project" value="TreeGrafter"/>
</dbReference>
<evidence type="ECO:0000313" key="7">
    <source>
        <dbReference type="Proteomes" id="UP000823561"/>
    </source>
</evidence>
<organism evidence="6 7">
    <name type="scientific">Alosa alosa</name>
    <name type="common">allis shad</name>
    <dbReference type="NCBI Taxonomy" id="278164"/>
    <lineage>
        <taxon>Eukaryota</taxon>
        <taxon>Metazoa</taxon>
        <taxon>Chordata</taxon>
        <taxon>Craniata</taxon>
        <taxon>Vertebrata</taxon>
        <taxon>Euteleostomi</taxon>
        <taxon>Actinopterygii</taxon>
        <taxon>Neopterygii</taxon>
        <taxon>Teleostei</taxon>
        <taxon>Clupei</taxon>
        <taxon>Clupeiformes</taxon>
        <taxon>Clupeoidei</taxon>
        <taxon>Clupeidae</taxon>
        <taxon>Alosa</taxon>
    </lineage>
</organism>
<dbReference type="Pfam" id="PF04970">
    <property type="entry name" value="LRAT"/>
    <property type="match status" value="1"/>
</dbReference>
<comment type="caution">
    <text evidence="6">The sequence shown here is derived from an EMBL/GenBank/DDBJ whole genome shotgun (WGS) entry which is preliminary data.</text>
</comment>
<dbReference type="PANTHER" id="PTHR13943">
    <property type="entry name" value="HRAS-LIKE SUPPRESSOR - RELATED"/>
    <property type="match status" value="1"/>
</dbReference>
<evidence type="ECO:0000256" key="3">
    <source>
        <dbReference type="ARBA" id="ARBA00022801"/>
    </source>
</evidence>
<keyword evidence="2" id="KW-0808">Transferase</keyword>
<dbReference type="InterPro" id="IPR051496">
    <property type="entry name" value="H-rev107_PLA/AT"/>
</dbReference>
<comment type="similarity">
    <text evidence="1">Belongs to the H-rev107 family.</text>
</comment>
<reference evidence="6" key="1">
    <citation type="submission" date="2020-10" db="EMBL/GenBank/DDBJ databases">
        <title>Chromosome-scale genome assembly of the Allis shad, Alosa alosa.</title>
        <authorList>
            <person name="Margot Z."/>
            <person name="Christophe K."/>
            <person name="Cabau C."/>
            <person name="Louis A."/>
            <person name="Berthelot C."/>
            <person name="Parey E."/>
            <person name="Roest Crollius H."/>
            <person name="Montfort J."/>
            <person name="Robinson-Rechavi M."/>
            <person name="Bucao C."/>
            <person name="Bouchez O."/>
            <person name="Gislard M."/>
            <person name="Lluch J."/>
            <person name="Milhes M."/>
            <person name="Lampietro C."/>
            <person name="Lopez Roques C."/>
            <person name="Donnadieu C."/>
            <person name="Braasch I."/>
            <person name="Desvignes T."/>
            <person name="Postlethwait J."/>
            <person name="Bobe J."/>
            <person name="Guiguen Y."/>
        </authorList>
    </citation>
    <scope>NUCLEOTIDE SEQUENCE</scope>
    <source>
        <strain evidence="6">M-15738</strain>
        <tissue evidence="6">Blood</tissue>
    </source>
</reference>
<keyword evidence="4" id="KW-0443">Lipid metabolism</keyword>